<accession>A0A0E0EK53</accession>
<protein>
    <recommendedName>
        <fullName evidence="4">DUF834 domain-containing protein</fullName>
    </recommendedName>
</protein>
<evidence type="ECO:0000313" key="3">
    <source>
        <dbReference type="Proteomes" id="UP000008021"/>
    </source>
</evidence>
<name>A0A0E0EK53_9ORYZ</name>
<organism evidence="2">
    <name type="scientific">Oryza meridionalis</name>
    <dbReference type="NCBI Taxonomy" id="40149"/>
    <lineage>
        <taxon>Eukaryota</taxon>
        <taxon>Viridiplantae</taxon>
        <taxon>Streptophyta</taxon>
        <taxon>Embryophyta</taxon>
        <taxon>Tracheophyta</taxon>
        <taxon>Spermatophyta</taxon>
        <taxon>Magnoliopsida</taxon>
        <taxon>Liliopsida</taxon>
        <taxon>Poales</taxon>
        <taxon>Poaceae</taxon>
        <taxon>BOP clade</taxon>
        <taxon>Oryzoideae</taxon>
        <taxon>Oryzeae</taxon>
        <taxon>Oryzinae</taxon>
        <taxon>Oryza</taxon>
    </lineage>
</organism>
<evidence type="ECO:0008006" key="4">
    <source>
        <dbReference type="Google" id="ProtNLM"/>
    </source>
</evidence>
<sequence>MVHGVHLRHEQVGVVQAGGRCGDAGIGRLEQRVLELDAGGVLGVGEVRVGVDEDSEPVRAWKSRMGQRSGRRSSSADDVASAAAGSSSENIAPTSARRLASQIRIRELTCGPKLKPRSRDAM</sequence>
<dbReference type="Gramene" id="OMERI08G08700.1">
    <property type="protein sequence ID" value="OMERI08G08700.1"/>
    <property type="gene ID" value="OMERI08G08700"/>
</dbReference>
<evidence type="ECO:0000256" key="1">
    <source>
        <dbReference type="SAM" id="MobiDB-lite"/>
    </source>
</evidence>
<dbReference type="Proteomes" id="UP000008021">
    <property type="component" value="Chromosome 8"/>
</dbReference>
<feature type="compositionally biased region" description="Low complexity" evidence="1">
    <location>
        <begin position="72"/>
        <end position="88"/>
    </location>
</feature>
<reference evidence="2" key="2">
    <citation type="submission" date="2018-05" db="EMBL/GenBank/DDBJ databases">
        <title>OmerRS3 (Oryza meridionalis Reference Sequence Version 3).</title>
        <authorList>
            <person name="Zhang J."/>
            <person name="Kudrna D."/>
            <person name="Lee S."/>
            <person name="Talag J."/>
            <person name="Welchert J."/>
            <person name="Wing R.A."/>
        </authorList>
    </citation>
    <scope>NUCLEOTIDE SEQUENCE [LARGE SCALE GENOMIC DNA]</scope>
    <source>
        <strain evidence="2">cv. OR44</strain>
    </source>
</reference>
<feature type="region of interest" description="Disordered" evidence="1">
    <location>
        <begin position="58"/>
        <end position="98"/>
    </location>
</feature>
<dbReference type="AlphaFoldDB" id="A0A0E0EK53"/>
<dbReference type="HOGENOM" id="CLU_2030453_0_0_1"/>
<reference evidence="2" key="1">
    <citation type="submission" date="2015-04" db="UniProtKB">
        <authorList>
            <consortium name="EnsemblPlants"/>
        </authorList>
    </citation>
    <scope>IDENTIFICATION</scope>
</reference>
<keyword evidence="3" id="KW-1185">Reference proteome</keyword>
<evidence type="ECO:0000313" key="2">
    <source>
        <dbReference type="EnsemblPlants" id="OMERI08G08700.1"/>
    </source>
</evidence>
<dbReference type="EnsemblPlants" id="OMERI08G08700.1">
    <property type="protein sequence ID" value="OMERI08G08700.1"/>
    <property type="gene ID" value="OMERI08G08700"/>
</dbReference>
<proteinExistence type="predicted"/>